<dbReference type="EMBL" id="GL883015">
    <property type="protein sequence ID" value="EGG19365.1"/>
    <property type="molecule type" value="Genomic_DNA"/>
</dbReference>
<dbReference type="Pfam" id="PF04130">
    <property type="entry name" value="GCP_C_terminal"/>
    <property type="match status" value="1"/>
</dbReference>
<feature type="region of interest" description="Disordered" evidence="6">
    <location>
        <begin position="867"/>
        <end position="899"/>
    </location>
</feature>
<dbReference type="Pfam" id="PF17681">
    <property type="entry name" value="GCP_N_terminal"/>
    <property type="match status" value="1"/>
</dbReference>
<keyword evidence="4 5" id="KW-0206">Cytoskeleton</keyword>
<organism evidence="9 10">
    <name type="scientific">Cavenderia fasciculata</name>
    <name type="common">Slime mold</name>
    <name type="synonym">Dictyostelium fasciculatum</name>
    <dbReference type="NCBI Taxonomy" id="261658"/>
    <lineage>
        <taxon>Eukaryota</taxon>
        <taxon>Amoebozoa</taxon>
        <taxon>Evosea</taxon>
        <taxon>Eumycetozoa</taxon>
        <taxon>Dictyostelia</taxon>
        <taxon>Acytosteliales</taxon>
        <taxon>Cavenderiaceae</taxon>
        <taxon>Cavenderia</taxon>
    </lineage>
</organism>
<dbReference type="GO" id="GO:0051225">
    <property type="term" value="P:spindle assembly"/>
    <property type="evidence" value="ECO:0007669"/>
    <property type="project" value="TreeGrafter"/>
</dbReference>
<feature type="compositionally biased region" description="Low complexity" evidence="6">
    <location>
        <begin position="962"/>
        <end position="976"/>
    </location>
</feature>
<feature type="compositionally biased region" description="Low complexity" evidence="6">
    <location>
        <begin position="913"/>
        <end position="938"/>
    </location>
</feature>
<dbReference type="Proteomes" id="UP000007797">
    <property type="component" value="Unassembled WGS sequence"/>
</dbReference>
<keyword evidence="3 5" id="KW-0493">Microtubule</keyword>
<dbReference type="GO" id="GO:0005813">
    <property type="term" value="C:centrosome"/>
    <property type="evidence" value="ECO:0007669"/>
    <property type="project" value="EnsemblProtists"/>
</dbReference>
<dbReference type="OrthoDB" id="2192946at2759"/>
<dbReference type="InterPro" id="IPR042241">
    <property type="entry name" value="GCP_C_sf"/>
</dbReference>
<dbReference type="InterPro" id="IPR041470">
    <property type="entry name" value="GCP_N"/>
</dbReference>
<evidence type="ECO:0000256" key="6">
    <source>
        <dbReference type="SAM" id="MobiDB-lite"/>
    </source>
</evidence>
<evidence type="ECO:0000256" key="1">
    <source>
        <dbReference type="ARBA" id="ARBA00010337"/>
    </source>
</evidence>
<feature type="compositionally biased region" description="Polar residues" evidence="6">
    <location>
        <begin position="941"/>
        <end position="961"/>
    </location>
</feature>
<feature type="compositionally biased region" description="Low complexity" evidence="6">
    <location>
        <begin position="607"/>
        <end position="628"/>
    </location>
</feature>
<evidence type="ECO:0000313" key="9">
    <source>
        <dbReference type="EMBL" id="EGG19365.1"/>
    </source>
</evidence>
<feature type="region of interest" description="Disordered" evidence="6">
    <location>
        <begin position="46"/>
        <end position="66"/>
    </location>
</feature>
<dbReference type="GO" id="GO:0000278">
    <property type="term" value="P:mitotic cell cycle"/>
    <property type="evidence" value="ECO:0007669"/>
    <property type="project" value="TreeGrafter"/>
</dbReference>
<dbReference type="GO" id="GO:0000930">
    <property type="term" value="C:gamma-tubulin complex"/>
    <property type="evidence" value="ECO:0007669"/>
    <property type="project" value="TreeGrafter"/>
</dbReference>
<feature type="compositionally biased region" description="Polar residues" evidence="6">
    <location>
        <begin position="977"/>
        <end position="989"/>
    </location>
</feature>
<gene>
    <name evidence="9" type="primary">spc97</name>
    <name evidence="9" type="ORF">DFA_02152</name>
</gene>
<feature type="compositionally biased region" description="Polar residues" evidence="6">
    <location>
        <begin position="47"/>
        <end position="59"/>
    </location>
</feature>
<feature type="region of interest" description="Disordered" evidence="6">
    <location>
        <begin position="913"/>
        <end position="1022"/>
    </location>
</feature>
<dbReference type="GO" id="GO:0031122">
    <property type="term" value="P:cytoplasmic microtubule organization"/>
    <property type="evidence" value="ECO:0007669"/>
    <property type="project" value="TreeGrafter"/>
</dbReference>
<dbReference type="Gene3D" id="1.20.120.1900">
    <property type="entry name" value="Gamma-tubulin complex, C-terminal domain"/>
    <property type="match status" value="1"/>
</dbReference>
<dbReference type="STRING" id="1054147.F4PY98"/>
<keyword evidence="10" id="KW-1185">Reference proteome</keyword>
<keyword evidence="2 5" id="KW-0963">Cytoplasm</keyword>
<dbReference type="KEGG" id="dfa:DFA_02152"/>
<feature type="domain" description="Gamma tubulin complex component C-terminal" evidence="7">
    <location>
        <begin position="511"/>
        <end position="853"/>
    </location>
</feature>
<accession>F4PY98</accession>
<dbReference type="GO" id="GO:0051321">
    <property type="term" value="P:meiotic cell cycle"/>
    <property type="evidence" value="ECO:0007669"/>
    <property type="project" value="TreeGrafter"/>
</dbReference>
<dbReference type="RefSeq" id="XP_004357636.1">
    <property type="nucleotide sequence ID" value="XM_004357579.1"/>
</dbReference>
<sequence>MSYSYNNTSGGGGGGGGGSHVSSESIASHHTYQLNLSPRTLKKLGEISSSQQQQQTAENTIFPPRHYHRKQLRGAAAKKRSLTVTTQAGTTIEIPPPPIAKLPEWTRKRSFLNNGFLNDSLSLTYEPNHQPVNRQYNTHSCAYDTFGKYQTSIQSNNVPAFDSLSPSHQEYCLMEDLLFVMLGIEGKMIHLEKTYSLTEDIDQDQESYHHQQDGGLSKVVSTMSTTITMTKKTILESNPPKSPLVEFIIDASVDESLMHLVRRILPVCSYYIYIADFIDTRLNFEWGVICHSLCESIQSLIKDYHQLVTNLENQLKSNTLSLQRMWYYIQPTLRIFESVYNLLYETIKSNLYGSQILNLLFNSIAIYGCDQTSKELYLYFIEYCSKPFLKMLEDWIYRGTVNDVHGEFMIEENLDLQKENINKNYNDSYWENRYIVRRDQAPKFLEKVVQKILLTGKYLNVIKECTQGNIKYENASPLIYSQNEKDYIERIDKAYDFASSTLLKQMNDMNLLNRLKSLKHYFLLCQGDFISHFMEITDEELKKPLTEISTARMNSLLQLSLRTSATLQEDINKDDLEIEFLPHRLSDQLLSIINIGDQSHQQRKMNGGTIDSLSSTTTTTTTSNNTTGGSIGGKPLLGIESLAFNYKVKWPLSLVISRKSLVKYQIIFRHLFLCKHVEKLLCNTWNLHQESRRKFSHKPGLTSLLSFSHFFRHRLIHFLQNLEYYMMLEVLEPNWNRMKEAIKNSTTVDEVIKVHDSFLETCLTECMLTDTRLVSLLMKFLNLCTLVSDLITKLVSEDTVLVVEEVGVTIRHFEQKFHHILRLLLDTLKSFSTSESNRHMIHLITRLDYNNYYSNYFEQNPIVVAKQQPTQPTQQPQPSSSSSSSTTRPQTSQLTQQQLQQYQQQLQIQQQQQLARRASGASSSSSSTLPTSTTGLATIGKNVNTTTDKNGGTSLNPSPELTSTTTTTTITTTTTTRSPSKSRANTSSFVPKKLESFSSTPAAAAAAAGSSTPSTSLATTPSTLSTITAAPINPNVTGSPTTYELEQKLQSIKNRAKLSSQ</sequence>
<dbReference type="GO" id="GO:0043015">
    <property type="term" value="F:gamma-tubulin binding"/>
    <property type="evidence" value="ECO:0007669"/>
    <property type="project" value="InterPro"/>
</dbReference>
<evidence type="ECO:0000259" key="8">
    <source>
        <dbReference type="Pfam" id="PF17681"/>
    </source>
</evidence>
<dbReference type="GO" id="GO:0051011">
    <property type="term" value="F:microtubule minus-end binding"/>
    <property type="evidence" value="ECO:0007669"/>
    <property type="project" value="TreeGrafter"/>
</dbReference>
<evidence type="ECO:0000256" key="2">
    <source>
        <dbReference type="ARBA" id="ARBA00022490"/>
    </source>
</evidence>
<name>F4PY98_CACFS</name>
<dbReference type="PANTHER" id="PTHR19302:SF13">
    <property type="entry name" value="GAMMA-TUBULIN COMPLEX COMPONENT 2"/>
    <property type="match status" value="1"/>
</dbReference>
<dbReference type="AlphaFoldDB" id="F4PY98"/>
<feature type="compositionally biased region" description="Low complexity" evidence="6">
    <location>
        <begin position="998"/>
        <end position="1022"/>
    </location>
</feature>
<dbReference type="PANTHER" id="PTHR19302">
    <property type="entry name" value="GAMMA TUBULIN COMPLEX PROTEIN"/>
    <property type="match status" value="1"/>
</dbReference>
<dbReference type="InterPro" id="IPR007259">
    <property type="entry name" value="GCP"/>
</dbReference>
<evidence type="ECO:0000256" key="4">
    <source>
        <dbReference type="ARBA" id="ARBA00023212"/>
    </source>
</evidence>
<feature type="domain" description="Gamma tubulin complex component protein N-terminal" evidence="8">
    <location>
        <begin position="175"/>
        <end position="506"/>
    </location>
</feature>
<dbReference type="OMA" id="FSHFMEI"/>
<dbReference type="InterPro" id="IPR040457">
    <property type="entry name" value="GCP_C"/>
</dbReference>
<dbReference type="GO" id="GO:0000922">
    <property type="term" value="C:spindle pole"/>
    <property type="evidence" value="ECO:0007669"/>
    <property type="project" value="InterPro"/>
</dbReference>
<evidence type="ECO:0000256" key="3">
    <source>
        <dbReference type="ARBA" id="ARBA00022701"/>
    </source>
</evidence>
<feature type="region of interest" description="Disordered" evidence="6">
    <location>
        <begin position="604"/>
        <end position="629"/>
    </location>
</feature>
<evidence type="ECO:0000256" key="5">
    <source>
        <dbReference type="RuleBase" id="RU363050"/>
    </source>
</evidence>
<feature type="region of interest" description="Disordered" evidence="6">
    <location>
        <begin position="1"/>
        <end position="23"/>
    </location>
</feature>
<evidence type="ECO:0000259" key="7">
    <source>
        <dbReference type="Pfam" id="PF04130"/>
    </source>
</evidence>
<feature type="compositionally biased region" description="Gly residues" evidence="6">
    <location>
        <begin position="9"/>
        <end position="19"/>
    </location>
</feature>
<proteinExistence type="inferred from homology"/>
<protein>
    <recommendedName>
        <fullName evidence="5">Spindle pole body component</fullName>
    </recommendedName>
</protein>
<comment type="subcellular location">
    <subcellularLocation>
        <location evidence="5">Cytoplasm</location>
        <location evidence="5">Cytoskeleton</location>
        <location evidence="5">Microtubule organizing center</location>
    </subcellularLocation>
</comment>
<reference evidence="10" key="1">
    <citation type="journal article" date="2011" name="Genome Res.">
        <title>Phylogeny-wide analysis of social amoeba genomes highlights ancient origins for complex intercellular communication.</title>
        <authorList>
            <person name="Heidel A.J."/>
            <person name="Lawal H.M."/>
            <person name="Felder M."/>
            <person name="Schilde C."/>
            <person name="Helps N.R."/>
            <person name="Tunggal B."/>
            <person name="Rivero F."/>
            <person name="John U."/>
            <person name="Schleicher M."/>
            <person name="Eichinger L."/>
            <person name="Platzer M."/>
            <person name="Noegel A.A."/>
            <person name="Schaap P."/>
            <person name="Gloeckner G."/>
        </authorList>
    </citation>
    <scope>NUCLEOTIDE SEQUENCE [LARGE SCALE GENOMIC DNA]</scope>
    <source>
        <strain evidence="10">SH3</strain>
    </source>
</reference>
<evidence type="ECO:0000313" key="10">
    <source>
        <dbReference type="Proteomes" id="UP000007797"/>
    </source>
</evidence>
<comment type="similarity">
    <text evidence="1 5">Belongs to the TUBGCP family.</text>
</comment>
<dbReference type="GeneID" id="14871435"/>
<dbReference type="GO" id="GO:0007020">
    <property type="term" value="P:microtubule nucleation"/>
    <property type="evidence" value="ECO:0007669"/>
    <property type="project" value="InterPro"/>
</dbReference>
<dbReference type="GO" id="GO:0005874">
    <property type="term" value="C:microtubule"/>
    <property type="evidence" value="ECO:0007669"/>
    <property type="project" value="UniProtKB-KW"/>
</dbReference>